<evidence type="ECO:0000256" key="1">
    <source>
        <dbReference type="ARBA" id="ARBA00011079"/>
    </source>
</evidence>
<comment type="catalytic activity">
    <reaction evidence="6">
        <text>a diacylglycerol + H2O = a monoacylglycerol + a fatty acid + H(+)</text>
        <dbReference type="Rhea" id="RHEA:32731"/>
        <dbReference type="ChEBI" id="CHEBI:15377"/>
        <dbReference type="ChEBI" id="CHEBI:15378"/>
        <dbReference type="ChEBI" id="CHEBI:17408"/>
        <dbReference type="ChEBI" id="CHEBI:18035"/>
        <dbReference type="ChEBI" id="CHEBI:28868"/>
    </reaction>
</comment>
<dbReference type="Gene3D" id="3.40.50.1820">
    <property type="entry name" value="alpha/beta hydrolase"/>
    <property type="match status" value="2"/>
</dbReference>
<feature type="signal peptide" evidence="8">
    <location>
        <begin position="1"/>
        <end position="18"/>
    </location>
</feature>
<comment type="catalytic activity">
    <reaction evidence="7">
        <text>a monoacylglycerol + H2O = glycerol + a fatty acid + H(+)</text>
        <dbReference type="Rhea" id="RHEA:15245"/>
        <dbReference type="ChEBI" id="CHEBI:15377"/>
        <dbReference type="ChEBI" id="CHEBI:15378"/>
        <dbReference type="ChEBI" id="CHEBI:17408"/>
        <dbReference type="ChEBI" id="CHEBI:17754"/>
        <dbReference type="ChEBI" id="CHEBI:28868"/>
    </reaction>
</comment>
<evidence type="ECO:0000256" key="2">
    <source>
        <dbReference type="ARBA" id="ARBA00022670"/>
    </source>
</evidence>
<dbReference type="InterPro" id="IPR029058">
    <property type="entry name" value="AB_hydrolase_fold"/>
</dbReference>
<organism evidence="9 10">
    <name type="scientific">Malassezia furfur</name>
    <name type="common">Pityriasis versicolor infection agent</name>
    <name type="synonym">Pityrosporum furfur</name>
    <dbReference type="NCBI Taxonomy" id="55194"/>
    <lineage>
        <taxon>Eukaryota</taxon>
        <taxon>Fungi</taxon>
        <taxon>Dikarya</taxon>
        <taxon>Basidiomycota</taxon>
        <taxon>Ustilaginomycotina</taxon>
        <taxon>Malasseziomycetes</taxon>
        <taxon>Malasseziales</taxon>
        <taxon>Malasseziaceae</taxon>
        <taxon>Malassezia</taxon>
    </lineage>
</organism>
<keyword evidence="3 8" id="KW-0732">Signal</keyword>
<evidence type="ECO:0000256" key="4">
    <source>
        <dbReference type="ARBA" id="ARBA00022801"/>
    </source>
</evidence>
<sequence>MRGWTWLWAVVAASCVLALGPSDAIERQIRHKQALLQAPGMRGAPGLQASIEGEIAQLRAQLTSPKSALIVQNESTLLDEAPPEYNYKVLNMTQPLDHFDGSTNVTFEQRYFLSMDWYESGGDKRNKKQDGREIVPVILYDGGETSLRNRIQMFANGIVGVLANATGGIAVLLEHRYYGTSIPNRTELGPGEDWGVDQLRWLNTRQSLEDSAEFVRKMQFQGVPDNAEFRVIYYGGSYAGARAAFMRTLYPDLIHGAIASSAVVAATVTLPEYYYAIAHGSDTQCSQALQTAINAIDKIIAPVPEAGSNQTNVNNTQAGALKSLFGLAYAPSLNDFANFLTLPLGMFQSLTWVPDNREEEMWNNFCNMVTNATVIDEVKQKHPDELSVLGPLPGSVLGWAAYMEENMAHYCEEKSCSTQDPVRFRNDNGTLKTSKAWQFQVCNEYGYYQVAPPIANVTSLPPKPSGPKLVSWRIDEEWMSLLCREGFTPGEHWTIPPRPDVSIVNRIGNMGLDSKRLAIIDGQYDPWRPMTQHSEEYAYGGVREDTMDTPFKLIPDCWHHCDSSALADPSKEPPRIREIHDAEIAFVQRWLQE</sequence>
<dbReference type="EMBL" id="CP046235">
    <property type="protein sequence ID" value="WFD47655.1"/>
    <property type="molecule type" value="Genomic_DNA"/>
</dbReference>
<evidence type="ECO:0000313" key="10">
    <source>
        <dbReference type="Proteomes" id="UP000818624"/>
    </source>
</evidence>
<evidence type="ECO:0000256" key="6">
    <source>
        <dbReference type="ARBA" id="ARBA00047591"/>
    </source>
</evidence>
<keyword evidence="4" id="KW-0378">Hydrolase</keyword>
<proteinExistence type="inferred from homology"/>
<dbReference type="PANTHER" id="PTHR11010">
    <property type="entry name" value="PROTEASE S28 PRO-X CARBOXYPEPTIDASE-RELATED"/>
    <property type="match status" value="1"/>
</dbReference>
<dbReference type="PROSITE" id="PS51257">
    <property type="entry name" value="PROKAR_LIPOPROTEIN"/>
    <property type="match status" value="1"/>
</dbReference>
<keyword evidence="5" id="KW-0325">Glycoprotein</keyword>
<dbReference type="PANTHER" id="PTHR11010:SF117">
    <property type="entry name" value="SERINE PROTEASE 16"/>
    <property type="match status" value="1"/>
</dbReference>
<dbReference type="SUPFAM" id="SSF53474">
    <property type="entry name" value="alpha/beta-Hydrolases"/>
    <property type="match status" value="1"/>
</dbReference>
<evidence type="ECO:0000256" key="5">
    <source>
        <dbReference type="ARBA" id="ARBA00023180"/>
    </source>
</evidence>
<evidence type="ECO:0000313" key="9">
    <source>
        <dbReference type="EMBL" id="WFD47655.1"/>
    </source>
</evidence>
<evidence type="ECO:0000256" key="8">
    <source>
        <dbReference type="SAM" id="SignalP"/>
    </source>
</evidence>
<dbReference type="InterPro" id="IPR008758">
    <property type="entry name" value="Peptidase_S28"/>
</dbReference>
<feature type="chain" id="PRO_5045583947" evidence="8">
    <location>
        <begin position="19"/>
        <end position="593"/>
    </location>
</feature>
<accession>A0ABY8ESC6</accession>
<comment type="similarity">
    <text evidence="1">Belongs to the peptidase S28 family.</text>
</comment>
<dbReference type="Proteomes" id="UP000818624">
    <property type="component" value="Chromosome 2"/>
</dbReference>
<keyword evidence="10" id="KW-1185">Reference proteome</keyword>
<gene>
    <name evidence="9" type="ORF">GLX27_002307</name>
</gene>
<protein>
    <submittedName>
        <fullName evidence="9">Uncharacterized protein</fullName>
    </submittedName>
</protein>
<evidence type="ECO:0000256" key="7">
    <source>
        <dbReference type="ARBA" id="ARBA00048461"/>
    </source>
</evidence>
<name>A0ABY8ESC6_MALFU</name>
<keyword evidence="2" id="KW-0645">Protease</keyword>
<reference evidence="9 10" key="1">
    <citation type="journal article" date="2020" name="Elife">
        <title>Loss of centromere function drives karyotype evolution in closely related Malassezia species.</title>
        <authorList>
            <person name="Sankaranarayanan S.R."/>
            <person name="Ianiri G."/>
            <person name="Coelho M.A."/>
            <person name="Reza M.H."/>
            <person name="Thimmappa B.C."/>
            <person name="Ganguly P."/>
            <person name="Vadnala R.N."/>
            <person name="Sun S."/>
            <person name="Siddharthan R."/>
            <person name="Tellgren-Roth C."/>
            <person name="Dawson T.L."/>
            <person name="Heitman J."/>
            <person name="Sanyal K."/>
        </authorList>
    </citation>
    <scope>NUCLEOTIDE SEQUENCE [LARGE SCALE GENOMIC DNA]</scope>
    <source>
        <strain evidence="9">CBS14141</strain>
    </source>
</reference>
<evidence type="ECO:0000256" key="3">
    <source>
        <dbReference type="ARBA" id="ARBA00022729"/>
    </source>
</evidence>
<dbReference type="Pfam" id="PF05577">
    <property type="entry name" value="Peptidase_S28"/>
    <property type="match status" value="1"/>
</dbReference>